<dbReference type="NCBIfam" id="TIGR00229">
    <property type="entry name" value="sensory_box"/>
    <property type="match status" value="1"/>
</dbReference>
<protein>
    <recommendedName>
        <fullName evidence="7">PAS domain S-box-containing protein/diguanylate cyclase (GGDEF)-like protein</fullName>
    </recommendedName>
</protein>
<dbReference type="RefSeq" id="WP_203773402.1">
    <property type="nucleotide sequence ID" value="NZ_BAAAYJ010000093.1"/>
</dbReference>
<feature type="transmembrane region" description="Helical" evidence="1">
    <location>
        <begin position="257"/>
        <end position="277"/>
    </location>
</feature>
<feature type="transmembrane region" description="Helical" evidence="1">
    <location>
        <begin position="216"/>
        <end position="236"/>
    </location>
</feature>
<feature type="transmembrane region" description="Helical" evidence="1">
    <location>
        <begin position="283"/>
        <end position="301"/>
    </location>
</feature>
<comment type="caution">
    <text evidence="5">The sequence shown here is derived from an EMBL/GenBank/DDBJ whole genome shotgun (WGS) entry which is preliminary data.</text>
</comment>
<evidence type="ECO:0000259" key="2">
    <source>
        <dbReference type="PROSITE" id="PS50112"/>
    </source>
</evidence>
<organism evidence="5 6">
    <name type="scientific">Actinoplanes nipponensis</name>
    <dbReference type="NCBI Taxonomy" id="135950"/>
    <lineage>
        <taxon>Bacteria</taxon>
        <taxon>Bacillati</taxon>
        <taxon>Actinomycetota</taxon>
        <taxon>Actinomycetes</taxon>
        <taxon>Micromonosporales</taxon>
        <taxon>Micromonosporaceae</taxon>
        <taxon>Actinoplanes</taxon>
    </lineage>
</organism>
<feature type="transmembrane region" description="Helical" evidence="1">
    <location>
        <begin position="58"/>
        <end position="78"/>
    </location>
</feature>
<feature type="transmembrane region" description="Helical" evidence="1">
    <location>
        <begin position="28"/>
        <end position="46"/>
    </location>
</feature>
<dbReference type="PROSITE" id="PS50112">
    <property type="entry name" value="PAS"/>
    <property type="match status" value="1"/>
</dbReference>
<dbReference type="InterPro" id="IPR013656">
    <property type="entry name" value="PAS_4"/>
</dbReference>
<dbReference type="CDD" id="cd01949">
    <property type="entry name" value="GGDEF"/>
    <property type="match status" value="1"/>
</dbReference>
<feature type="transmembrane region" description="Helical" evidence="1">
    <location>
        <begin position="156"/>
        <end position="177"/>
    </location>
</feature>
<dbReference type="Pfam" id="PF08448">
    <property type="entry name" value="PAS_4"/>
    <property type="match status" value="1"/>
</dbReference>
<dbReference type="EMBL" id="BOMQ01000065">
    <property type="protein sequence ID" value="GIE52179.1"/>
    <property type="molecule type" value="Genomic_DNA"/>
</dbReference>
<feature type="transmembrane region" description="Helical" evidence="1">
    <location>
        <begin position="126"/>
        <end position="150"/>
    </location>
</feature>
<sequence length="603" mass="63951">MLVPVAAGVLGFFLLGWGSDRLQVLVGWLTLLGTDVGLFVLARRIVRLPQTPAAPRRFWNAVAFAGAVFAVGDGSQTVQTLLDATVTTVVFGAVQTVAVLIGAVAVTGVTLTYPTGLGAGRAHVRFLLDAATTMTAVAVVAWCLVTSSAVTAGADTLAGAVFGSALIMAGVFAAVKLSRSGVSPMSRHAALPMLTAAGVQGLGTTVLPGTDLNGPLSFQLVVLAVPAILFMIGPRVQALELRRDPAAFTPSGRGRRYSVLPYAATLVTFSALVAVLLHNGLGYPAWGALAGLVVNVALVIVRQLLALAENTVLLDKLDESLLEITLRERRLDSLVRHSSDITSITDRSGRLAYVSPALHRTLGLDATTILGRRMTDFLHPDDLAELRPQLAHLLTTAGATLTYQTRFAHADGSWRWLEVIATNLLGEPGIDGVVANARDVTETRELHARLRHQAAHDPLTGLANRRLFAERMQAVADRRAAVLLIDLDGFKQVNDTYGHHTGDEVLLYVAARLREAAGPEDVVARLGGDEFAVLVSADDELAARRVADRFLDLIAEPARIDGRTIAVRASVGLVAGDAADDLIHAADLKMYEAKRLRAARRGV</sequence>
<evidence type="ECO:0000313" key="6">
    <source>
        <dbReference type="Proteomes" id="UP000647172"/>
    </source>
</evidence>
<evidence type="ECO:0000259" key="4">
    <source>
        <dbReference type="PROSITE" id="PS50887"/>
    </source>
</evidence>
<dbReference type="PANTHER" id="PTHR44757:SF2">
    <property type="entry name" value="BIOFILM ARCHITECTURE MAINTENANCE PROTEIN MBAA"/>
    <property type="match status" value="1"/>
</dbReference>
<feature type="domain" description="GGDEF" evidence="4">
    <location>
        <begin position="478"/>
        <end position="603"/>
    </location>
</feature>
<dbReference type="Gene3D" id="3.30.70.270">
    <property type="match status" value="1"/>
</dbReference>
<feature type="domain" description="PAC" evidence="3">
    <location>
        <begin position="401"/>
        <end position="452"/>
    </location>
</feature>
<dbReference type="SMART" id="SM00091">
    <property type="entry name" value="PAS"/>
    <property type="match status" value="1"/>
</dbReference>
<keyword evidence="1" id="KW-1133">Transmembrane helix</keyword>
<dbReference type="SUPFAM" id="SSF55073">
    <property type="entry name" value="Nucleotide cyclase"/>
    <property type="match status" value="1"/>
</dbReference>
<feature type="domain" description="PAS" evidence="2">
    <location>
        <begin position="327"/>
        <end position="397"/>
    </location>
</feature>
<evidence type="ECO:0008006" key="7">
    <source>
        <dbReference type="Google" id="ProtNLM"/>
    </source>
</evidence>
<gene>
    <name evidence="5" type="ORF">Ani05nite_57130</name>
</gene>
<dbReference type="CDD" id="cd00130">
    <property type="entry name" value="PAS"/>
    <property type="match status" value="1"/>
</dbReference>
<feature type="transmembrane region" description="Helical" evidence="1">
    <location>
        <begin position="189"/>
        <end position="210"/>
    </location>
</feature>
<dbReference type="InterPro" id="IPR052155">
    <property type="entry name" value="Biofilm_reg_signaling"/>
</dbReference>
<keyword evidence="1" id="KW-0472">Membrane</keyword>
<dbReference type="SMART" id="SM00267">
    <property type="entry name" value="GGDEF"/>
    <property type="match status" value="1"/>
</dbReference>
<evidence type="ECO:0000313" key="5">
    <source>
        <dbReference type="EMBL" id="GIE52179.1"/>
    </source>
</evidence>
<dbReference type="PROSITE" id="PS50887">
    <property type="entry name" value="GGDEF"/>
    <property type="match status" value="1"/>
</dbReference>
<accession>A0A919JSI8</accession>
<feature type="transmembrane region" description="Helical" evidence="1">
    <location>
        <begin position="90"/>
        <end position="114"/>
    </location>
</feature>
<dbReference type="InterPro" id="IPR029787">
    <property type="entry name" value="Nucleotide_cyclase"/>
</dbReference>
<evidence type="ECO:0000256" key="1">
    <source>
        <dbReference type="SAM" id="Phobius"/>
    </source>
</evidence>
<dbReference type="InterPro" id="IPR043128">
    <property type="entry name" value="Rev_trsase/Diguanyl_cyclase"/>
</dbReference>
<dbReference type="Proteomes" id="UP000647172">
    <property type="component" value="Unassembled WGS sequence"/>
</dbReference>
<dbReference type="InterPro" id="IPR000160">
    <property type="entry name" value="GGDEF_dom"/>
</dbReference>
<dbReference type="Gene3D" id="3.30.450.20">
    <property type="entry name" value="PAS domain"/>
    <property type="match status" value="1"/>
</dbReference>
<keyword evidence="1" id="KW-0812">Transmembrane</keyword>
<dbReference type="Pfam" id="PF00990">
    <property type="entry name" value="GGDEF"/>
    <property type="match status" value="1"/>
</dbReference>
<dbReference type="PROSITE" id="PS50113">
    <property type="entry name" value="PAC"/>
    <property type="match status" value="1"/>
</dbReference>
<dbReference type="NCBIfam" id="TIGR00254">
    <property type="entry name" value="GGDEF"/>
    <property type="match status" value="1"/>
</dbReference>
<dbReference type="InterPro" id="IPR000014">
    <property type="entry name" value="PAS"/>
</dbReference>
<dbReference type="InterPro" id="IPR000700">
    <property type="entry name" value="PAS-assoc_C"/>
</dbReference>
<dbReference type="SUPFAM" id="SSF55785">
    <property type="entry name" value="PYP-like sensor domain (PAS domain)"/>
    <property type="match status" value="1"/>
</dbReference>
<dbReference type="AlphaFoldDB" id="A0A919JSI8"/>
<dbReference type="InterPro" id="IPR035965">
    <property type="entry name" value="PAS-like_dom_sf"/>
</dbReference>
<proteinExistence type="predicted"/>
<dbReference type="PANTHER" id="PTHR44757">
    <property type="entry name" value="DIGUANYLATE CYCLASE DGCP"/>
    <property type="match status" value="1"/>
</dbReference>
<evidence type="ECO:0000259" key="3">
    <source>
        <dbReference type="PROSITE" id="PS50113"/>
    </source>
</evidence>
<name>A0A919JSI8_9ACTN</name>
<keyword evidence="6" id="KW-1185">Reference proteome</keyword>
<reference evidence="5" key="1">
    <citation type="submission" date="2021-01" db="EMBL/GenBank/DDBJ databases">
        <title>Whole genome shotgun sequence of Actinoplanes nipponensis NBRC 14063.</title>
        <authorList>
            <person name="Komaki H."/>
            <person name="Tamura T."/>
        </authorList>
    </citation>
    <scope>NUCLEOTIDE SEQUENCE</scope>
    <source>
        <strain evidence="5">NBRC 14063</strain>
    </source>
</reference>